<proteinExistence type="inferred from homology"/>
<evidence type="ECO:0000256" key="1">
    <source>
        <dbReference type="ARBA" id="ARBA00004123"/>
    </source>
</evidence>
<evidence type="ECO:0000256" key="4">
    <source>
        <dbReference type="ARBA" id="ARBA00023204"/>
    </source>
</evidence>
<evidence type="ECO:0000313" key="8">
    <source>
        <dbReference type="Proteomes" id="UP001107558"/>
    </source>
</evidence>
<protein>
    <submittedName>
        <fullName evidence="7">Uncharacterized protein</fullName>
    </submittedName>
</protein>
<dbReference type="GO" id="GO:0006281">
    <property type="term" value="P:DNA repair"/>
    <property type="evidence" value="ECO:0007669"/>
    <property type="project" value="UniProtKB-KW"/>
</dbReference>
<dbReference type="PANTHER" id="PTHR10870:SF0">
    <property type="entry name" value="CELL CYCLE CHECKPOINT PROTEIN RAD1"/>
    <property type="match status" value="1"/>
</dbReference>
<dbReference type="InterPro" id="IPR046938">
    <property type="entry name" value="DNA_clamp_sf"/>
</dbReference>
<evidence type="ECO:0000256" key="5">
    <source>
        <dbReference type="ARBA" id="ARBA00023242"/>
    </source>
</evidence>
<evidence type="ECO:0000256" key="2">
    <source>
        <dbReference type="ARBA" id="ARBA00010991"/>
    </source>
</evidence>
<comment type="caution">
    <text evidence="7">The sequence shown here is derived from an EMBL/GenBank/DDBJ whole genome shotgun (WGS) entry which is preliminary data.</text>
</comment>
<dbReference type="Gene3D" id="3.70.10.10">
    <property type="match status" value="1"/>
</dbReference>
<dbReference type="PRINTS" id="PR01245">
    <property type="entry name" value="RAD1REC1"/>
</dbReference>
<dbReference type="GO" id="GO:0000077">
    <property type="term" value="P:DNA damage checkpoint signaling"/>
    <property type="evidence" value="ECO:0007669"/>
    <property type="project" value="InterPro"/>
</dbReference>
<dbReference type="OrthoDB" id="337581at2759"/>
<gene>
    <name evidence="7" type="ORF">PVAND_012824</name>
</gene>
<dbReference type="Proteomes" id="UP001107558">
    <property type="component" value="Chromosome 1"/>
</dbReference>
<keyword evidence="8" id="KW-1185">Reference proteome</keyword>
<dbReference type="GO" id="GO:0030896">
    <property type="term" value="C:checkpoint clamp complex"/>
    <property type="evidence" value="ECO:0007669"/>
    <property type="project" value="TreeGrafter"/>
</dbReference>
<feature type="region of interest" description="Disordered" evidence="6">
    <location>
        <begin position="1"/>
        <end position="23"/>
    </location>
</feature>
<dbReference type="AlphaFoldDB" id="A0A9J6CPM5"/>
<evidence type="ECO:0000256" key="6">
    <source>
        <dbReference type="SAM" id="MobiDB-lite"/>
    </source>
</evidence>
<dbReference type="EMBL" id="JADBJN010000001">
    <property type="protein sequence ID" value="KAG5683550.1"/>
    <property type="molecule type" value="Genomic_DNA"/>
</dbReference>
<name>A0A9J6CPM5_POLVA</name>
<evidence type="ECO:0000256" key="3">
    <source>
        <dbReference type="ARBA" id="ARBA00022763"/>
    </source>
</evidence>
<comment type="subcellular location">
    <subcellularLocation>
        <location evidence="1">Nucleus</location>
    </subcellularLocation>
</comment>
<accession>A0A9J6CPM5</accession>
<organism evidence="7 8">
    <name type="scientific">Polypedilum vanderplanki</name>
    <name type="common">Sleeping chironomid midge</name>
    <dbReference type="NCBI Taxonomy" id="319348"/>
    <lineage>
        <taxon>Eukaryota</taxon>
        <taxon>Metazoa</taxon>
        <taxon>Ecdysozoa</taxon>
        <taxon>Arthropoda</taxon>
        <taxon>Hexapoda</taxon>
        <taxon>Insecta</taxon>
        <taxon>Pterygota</taxon>
        <taxon>Neoptera</taxon>
        <taxon>Endopterygota</taxon>
        <taxon>Diptera</taxon>
        <taxon>Nematocera</taxon>
        <taxon>Chironomoidea</taxon>
        <taxon>Chironomidae</taxon>
        <taxon>Chironominae</taxon>
        <taxon>Polypedilum</taxon>
        <taxon>Polypedilum</taxon>
    </lineage>
</organism>
<sequence>MLSNQFSDDDEEEDPTVNDSNRIGPKVHGTITVVRVPIYLKAIKCVILSSDIEVKFSTGGMKVIAEISKYFQASVIFMTDFFETFMFFKKNHVMSYGMNLNNLVNVLSIMNESSDKIRMELFHQNDHLPLKFVFYDDEDEETEEETVGENIKYESVFTECYIRVKNSTNPINFVITEEEKCSHMVTSTMHAAFLLNEFDKDIDEIKITVDKKNTTFETVGHHQLETKIVIERGQIFTRFEFVKGTSFIYKLSNLKSVEKGMQFGDSVSMTFSSFGILKIQIMTINEDSVLPLFFEYTLLPMCSEDDDC</sequence>
<dbReference type="PANTHER" id="PTHR10870">
    <property type="entry name" value="CELL CYCLE CHECKPOINT PROTEIN RAD1"/>
    <property type="match status" value="1"/>
</dbReference>
<dbReference type="SUPFAM" id="SSF55979">
    <property type="entry name" value="DNA clamp"/>
    <property type="match status" value="1"/>
</dbReference>
<keyword evidence="5" id="KW-0539">Nucleus</keyword>
<keyword evidence="4" id="KW-0234">DNA repair</keyword>
<dbReference type="InterPro" id="IPR003021">
    <property type="entry name" value="Rad1_Rec1_Rad17"/>
</dbReference>
<evidence type="ECO:0000313" key="7">
    <source>
        <dbReference type="EMBL" id="KAG5683550.1"/>
    </source>
</evidence>
<feature type="compositionally biased region" description="Acidic residues" evidence="6">
    <location>
        <begin position="7"/>
        <end position="16"/>
    </location>
</feature>
<dbReference type="Pfam" id="PF02144">
    <property type="entry name" value="Rad1"/>
    <property type="match status" value="1"/>
</dbReference>
<keyword evidence="3" id="KW-0227">DNA damage</keyword>
<reference evidence="7" key="1">
    <citation type="submission" date="2021-03" db="EMBL/GenBank/DDBJ databases">
        <title>Chromosome level genome of the anhydrobiotic midge Polypedilum vanderplanki.</title>
        <authorList>
            <person name="Yoshida Y."/>
            <person name="Kikawada T."/>
            <person name="Gusev O."/>
        </authorList>
    </citation>
    <scope>NUCLEOTIDE SEQUENCE</scope>
    <source>
        <strain evidence="7">NIAS01</strain>
        <tissue evidence="7">Whole body or cell culture</tissue>
    </source>
</reference>
<comment type="similarity">
    <text evidence="2">Belongs to the rad1 family.</text>
</comment>